<gene>
    <name evidence="2" type="ORF">PIB30_057029</name>
</gene>
<evidence type="ECO:0000313" key="3">
    <source>
        <dbReference type="Proteomes" id="UP001341840"/>
    </source>
</evidence>
<feature type="region of interest" description="Disordered" evidence="1">
    <location>
        <begin position="43"/>
        <end position="71"/>
    </location>
</feature>
<keyword evidence="3" id="KW-1185">Reference proteome</keyword>
<dbReference type="PANTHER" id="PTHR34542">
    <property type="entry name" value="OS08G0359900 PROTEIN"/>
    <property type="match status" value="1"/>
</dbReference>
<dbReference type="Proteomes" id="UP001341840">
    <property type="component" value="Unassembled WGS sequence"/>
</dbReference>
<protein>
    <submittedName>
        <fullName evidence="2">Uncharacterized protein</fullName>
    </submittedName>
</protein>
<evidence type="ECO:0000256" key="1">
    <source>
        <dbReference type="SAM" id="MobiDB-lite"/>
    </source>
</evidence>
<reference evidence="2 3" key="1">
    <citation type="journal article" date="2023" name="Plants (Basel)">
        <title>Bridging the Gap: Combining Genomics and Transcriptomics Approaches to Understand Stylosanthes scabra, an Orphan Legume from the Brazilian Caatinga.</title>
        <authorList>
            <person name="Ferreira-Neto J.R.C."/>
            <person name="da Silva M.D."/>
            <person name="Binneck E."/>
            <person name="de Melo N.F."/>
            <person name="da Silva R.H."/>
            <person name="de Melo A.L.T.M."/>
            <person name="Pandolfi V."/>
            <person name="Bustamante F.O."/>
            <person name="Brasileiro-Vidal A.C."/>
            <person name="Benko-Iseppon A.M."/>
        </authorList>
    </citation>
    <scope>NUCLEOTIDE SEQUENCE [LARGE SCALE GENOMIC DNA]</scope>
    <source>
        <tissue evidence="2">Leaves</tissue>
    </source>
</reference>
<sequence>MPNLHKFKLLASQCAVAGSPTRSPTTSPVIHLRRRKTLRMLLTRPSSDHHHRRRFHPPPTQDPPDTTTTTTARVRHKLKDLFVSSPSPPPADNAAAVKSCRDLEQQQQQHLHHHEHDGFIPGGSAIGVRFRSGSPLRRGSGAALRPITSAFRYRLLRRAWRPMLVTIPE</sequence>
<evidence type="ECO:0000313" key="2">
    <source>
        <dbReference type="EMBL" id="MED6136545.1"/>
    </source>
</evidence>
<name>A0ABU6SJS9_9FABA</name>
<dbReference type="EMBL" id="JASCZI010060877">
    <property type="protein sequence ID" value="MED6136545.1"/>
    <property type="molecule type" value="Genomic_DNA"/>
</dbReference>
<dbReference type="PANTHER" id="PTHR34542:SF6">
    <property type="entry name" value="50S RIBOSOMAL-LIKE PROTEIN"/>
    <property type="match status" value="1"/>
</dbReference>
<proteinExistence type="predicted"/>
<comment type="caution">
    <text evidence="2">The sequence shown here is derived from an EMBL/GenBank/DDBJ whole genome shotgun (WGS) entry which is preliminary data.</text>
</comment>
<accession>A0ABU6SJS9</accession>
<organism evidence="2 3">
    <name type="scientific">Stylosanthes scabra</name>
    <dbReference type="NCBI Taxonomy" id="79078"/>
    <lineage>
        <taxon>Eukaryota</taxon>
        <taxon>Viridiplantae</taxon>
        <taxon>Streptophyta</taxon>
        <taxon>Embryophyta</taxon>
        <taxon>Tracheophyta</taxon>
        <taxon>Spermatophyta</taxon>
        <taxon>Magnoliopsida</taxon>
        <taxon>eudicotyledons</taxon>
        <taxon>Gunneridae</taxon>
        <taxon>Pentapetalae</taxon>
        <taxon>rosids</taxon>
        <taxon>fabids</taxon>
        <taxon>Fabales</taxon>
        <taxon>Fabaceae</taxon>
        <taxon>Papilionoideae</taxon>
        <taxon>50 kb inversion clade</taxon>
        <taxon>dalbergioids sensu lato</taxon>
        <taxon>Dalbergieae</taxon>
        <taxon>Pterocarpus clade</taxon>
        <taxon>Stylosanthes</taxon>
    </lineage>
</organism>